<protein>
    <submittedName>
        <fullName evidence="3">DMT family transporter</fullName>
    </submittedName>
</protein>
<feature type="transmembrane region" description="Helical" evidence="1">
    <location>
        <begin position="181"/>
        <end position="203"/>
    </location>
</feature>
<evidence type="ECO:0000313" key="3">
    <source>
        <dbReference type="EMBL" id="MCU9850459.1"/>
    </source>
</evidence>
<dbReference type="PANTHER" id="PTHR22911:SF103">
    <property type="entry name" value="BLR2811 PROTEIN"/>
    <property type="match status" value="1"/>
</dbReference>
<dbReference type="Pfam" id="PF00892">
    <property type="entry name" value="EamA"/>
    <property type="match status" value="1"/>
</dbReference>
<dbReference type="InterPro" id="IPR000620">
    <property type="entry name" value="EamA_dom"/>
</dbReference>
<dbReference type="InterPro" id="IPR037185">
    <property type="entry name" value="EmrE-like"/>
</dbReference>
<evidence type="ECO:0000313" key="4">
    <source>
        <dbReference type="Proteomes" id="UP001209535"/>
    </source>
</evidence>
<reference evidence="3 4" key="1">
    <citation type="submission" date="2022-10" db="EMBL/GenBank/DDBJ databases">
        <title>Defluviimonas sp. nov., isolated from ocean surface sediments.</title>
        <authorList>
            <person name="He W."/>
            <person name="Wang L."/>
            <person name="Zhang D.-F."/>
        </authorList>
    </citation>
    <scope>NUCLEOTIDE SEQUENCE [LARGE SCALE GENOMIC DNA]</scope>
    <source>
        <strain evidence="3 4">WL0024</strain>
    </source>
</reference>
<gene>
    <name evidence="3" type="ORF">OEZ60_20960</name>
</gene>
<keyword evidence="1" id="KW-0472">Membrane</keyword>
<accession>A0ABT2X9N4</accession>
<dbReference type="PANTHER" id="PTHR22911">
    <property type="entry name" value="ACYL-MALONYL CONDENSING ENZYME-RELATED"/>
    <property type="match status" value="1"/>
</dbReference>
<name>A0ABT2X9N4_9RHOB</name>
<keyword evidence="1" id="KW-0812">Transmembrane</keyword>
<feature type="domain" description="EamA" evidence="2">
    <location>
        <begin position="9"/>
        <end position="141"/>
    </location>
</feature>
<evidence type="ECO:0000256" key="1">
    <source>
        <dbReference type="SAM" id="Phobius"/>
    </source>
</evidence>
<comment type="caution">
    <text evidence="3">The sequence shown here is derived from an EMBL/GenBank/DDBJ whole genome shotgun (WGS) entry which is preliminary data.</text>
</comment>
<keyword evidence="1" id="KW-1133">Transmembrane helix</keyword>
<dbReference type="SUPFAM" id="SSF103481">
    <property type="entry name" value="Multidrug resistance efflux transporter EmrE"/>
    <property type="match status" value="2"/>
</dbReference>
<feature type="transmembrane region" description="Helical" evidence="1">
    <location>
        <begin position="35"/>
        <end position="56"/>
    </location>
</feature>
<dbReference type="EMBL" id="JAOVQO010000031">
    <property type="protein sequence ID" value="MCU9850459.1"/>
    <property type="molecule type" value="Genomic_DNA"/>
</dbReference>
<dbReference type="Gene3D" id="1.10.3730.20">
    <property type="match status" value="1"/>
</dbReference>
<feature type="transmembrane region" description="Helical" evidence="1">
    <location>
        <begin position="209"/>
        <end position="230"/>
    </location>
</feature>
<feature type="transmembrane region" description="Helical" evidence="1">
    <location>
        <begin position="101"/>
        <end position="119"/>
    </location>
</feature>
<feature type="transmembrane region" description="Helical" evidence="1">
    <location>
        <begin position="242"/>
        <end position="258"/>
    </location>
</feature>
<keyword evidence="4" id="KW-1185">Reference proteome</keyword>
<proteinExistence type="predicted"/>
<evidence type="ECO:0000259" key="2">
    <source>
        <dbReference type="Pfam" id="PF00892"/>
    </source>
</evidence>
<dbReference type="Proteomes" id="UP001209535">
    <property type="component" value="Unassembled WGS sequence"/>
</dbReference>
<feature type="transmembrane region" description="Helical" evidence="1">
    <location>
        <begin position="126"/>
        <end position="145"/>
    </location>
</feature>
<dbReference type="RefSeq" id="WP_263340589.1">
    <property type="nucleotide sequence ID" value="NZ_JAOVQO010000031.1"/>
</dbReference>
<sequence>MQDRDNLSSALYMTVAMAAFTFNDTCMKMVAAELPLPQAILLRGLIAMAALAIIGLRTGRKQLRLGAEDGRRLGLRSVAEVAATLTFLAALRHMPLANLSAIMQALPLAVTLGAALFLAEPVGWRRMAAIAAGFFGVVLIVRPGTDGFDTWSVLGLASVACVVLRDLATRRLSGAIPSATVAFYAATAVTLAGAALVPMAGWAPLDLRLAALIVTAAGFLIVGYLFIVMAMRVGEIGLVAPFRYTALVFAIALGWLVFDQLPDTLTLTGAAIVVATGLYTFHRERRLGRRVAAPDKAPLRLR</sequence>
<feature type="transmembrane region" description="Helical" evidence="1">
    <location>
        <begin position="7"/>
        <end position="23"/>
    </location>
</feature>
<feature type="transmembrane region" description="Helical" evidence="1">
    <location>
        <begin position="264"/>
        <end position="281"/>
    </location>
</feature>
<organism evidence="3 4">
    <name type="scientific">Albidovulum salinarum</name>
    <dbReference type="NCBI Taxonomy" id="2984153"/>
    <lineage>
        <taxon>Bacteria</taxon>
        <taxon>Pseudomonadati</taxon>
        <taxon>Pseudomonadota</taxon>
        <taxon>Alphaproteobacteria</taxon>
        <taxon>Rhodobacterales</taxon>
        <taxon>Paracoccaceae</taxon>
        <taxon>Albidovulum</taxon>
    </lineage>
</organism>